<dbReference type="NCBIfam" id="TIGR02595">
    <property type="entry name" value="PEP_CTERM"/>
    <property type="match status" value="1"/>
</dbReference>
<dbReference type="SUPFAM" id="SSF49899">
    <property type="entry name" value="Concanavalin A-like lectins/glucanases"/>
    <property type="match status" value="1"/>
</dbReference>
<dbReference type="GO" id="GO:0030246">
    <property type="term" value="F:carbohydrate binding"/>
    <property type="evidence" value="ECO:0007669"/>
    <property type="project" value="InterPro"/>
</dbReference>
<evidence type="ECO:0000313" key="3">
    <source>
        <dbReference type="EMBL" id="VAV90712.1"/>
    </source>
</evidence>
<feature type="domain" description="Legume lectin" evidence="1">
    <location>
        <begin position="50"/>
        <end position="266"/>
    </location>
</feature>
<dbReference type="Pfam" id="PF07589">
    <property type="entry name" value="PEP-CTERM"/>
    <property type="match status" value="1"/>
</dbReference>
<dbReference type="InterPro" id="IPR013424">
    <property type="entry name" value="Ice-binding_C"/>
</dbReference>
<dbReference type="InterPro" id="IPR056573">
    <property type="entry name" value="Lectin_L-type_dom"/>
</dbReference>
<feature type="domain" description="Ice-binding protein C-terminal" evidence="2">
    <location>
        <begin position="274"/>
        <end position="295"/>
    </location>
</feature>
<dbReference type="InterPro" id="IPR001220">
    <property type="entry name" value="Legume_lectin_dom"/>
</dbReference>
<organism evidence="3">
    <name type="scientific">hydrothermal vent metagenome</name>
    <dbReference type="NCBI Taxonomy" id="652676"/>
    <lineage>
        <taxon>unclassified sequences</taxon>
        <taxon>metagenomes</taxon>
        <taxon>ecological metagenomes</taxon>
    </lineage>
</organism>
<dbReference type="EMBL" id="UOEF01000108">
    <property type="protein sequence ID" value="VAV90712.1"/>
    <property type="molecule type" value="Genomic_DNA"/>
</dbReference>
<evidence type="ECO:0008006" key="4">
    <source>
        <dbReference type="Google" id="ProtNLM"/>
    </source>
</evidence>
<evidence type="ECO:0000259" key="2">
    <source>
        <dbReference type="Pfam" id="PF07589"/>
    </source>
</evidence>
<dbReference type="PANTHER" id="PTHR32401">
    <property type="entry name" value="CONCANAVALIN A-LIKE LECTIN FAMILY PROTEIN"/>
    <property type="match status" value="1"/>
</dbReference>
<dbReference type="Pfam" id="PF00139">
    <property type="entry name" value="Lectin_legB"/>
    <property type="match status" value="1"/>
</dbReference>
<dbReference type="AlphaFoldDB" id="A0A3B0RFK7"/>
<dbReference type="Gene3D" id="2.60.120.200">
    <property type="match status" value="1"/>
</dbReference>
<accession>A0A3B0RFK7</accession>
<dbReference type="PANTHER" id="PTHR32401:SF48">
    <property type="entry name" value="LEGUME LECTIN DOMAIN-CONTAINING PROTEIN"/>
    <property type="match status" value="1"/>
</dbReference>
<dbReference type="InterPro" id="IPR013320">
    <property type="entry name" value="ConA-like_dom_sf"/>
</dbReference>
<dbReference type="CDD" id="cd01951">
    <property type="entry name" value="lectin_L-type"/>
    <property type="match status" value="1"/>
</dbReference>
<sequence>MGRDLLIEYVLSKLRKNSKTGDPLVKNIFSKYVVTGLALALASQASATTLIYNDFSDTTGLQINGDAAAVNDGSRDVLRVTPSALWQAGSLFSTNAITFGTNYSFSTQFTFNFNAPINGGADGLVFVIQPNANNVGGAGGGIGYQGIANSLGVEFDSWNNGGIDGGSANHVGVNLNGSINSVARTNSPFPLDNGGDLTAWIDYDGNAQLLEVFLNNSNVKPGTSLLSYNFDLAATIGGPNAFVGFTSGTGAAGANHDLVNWGFRDSIGDAFGGVPEPSTWAMLIFGFGLVGGALRNANGRRRSTKVSFA</sequence>
<proteinExistence type="predicted"/>
<evidence type="ECO:0000259" key="1">
    <source>
        <dbReference type="Pfam" id="PF00139"/>
    </source>
</evidence>
<name>A0A3B0RFK7_9ZZZZ</name>
<reference evidence="3" key="1">
    <citation type="submission" date="2018-06" db="EMBL/GenBank/DDBJ databases">
        <authorList>
            <person name="Zhirakovskaya E."/>
        </authorList>
    </citation>
    <scope>NUCLEOTIDE SEQUENCE</scope>
</reference>
<gene>
    <name evidence="3" type="ORF">MNBD_ALPHA04-2045</name>
</gene>
<dbReference type="NCBIfam" id="NF035944">
    <property type="entry name" value="PEPxxWA-CTERM"/>
    <property type="match status" value="1"/>
</dbReference>
<dbReference type="InterPro" id="IPR050258">
    <property type="entry name" value="Leguminous_Lectin"/>
</dbReference>
<protein>
    <recommendedName>
        <fullName evidence="4">PEP-CTERM protein-sorting domain-containing protein</fullName>
    </recommendedName>
</protein>